<name>A0ABW3CSK5_9ACTN</name>
<dbReference type="Proteomes" id="UP001597083">
    <property type="component" value="Unassembled WGS sequence"/>
</dbReference>
<dbReference type="EMBL" id="JBHTIR010004382">
    <property type="protein sequence ID" value="MFD0857200.1"/>
    <property type="molecule type" value="Genomic_DNA"/>
</dbReference>
<evidence type="ECO:0000313" key="2">
    <source>
        <dbReference type="Proteomes" id="UP001597083"/>
    </source>
</evidence>
<comment type="caution">
    <text evidence="1">The sequence shown here is derived from an EMBL/GenBank/DDBJ whole genome shotgun (WGS) entry which is preliminary data.</text>
</comment>
<organism evidence="1 2">
    <name type="scientific">Actinomadura adrarensis</name>
    <dbReference type="NCBI Taxonomy" id="1819600"/>
    <lineage>
        <taxon>Bacteria</taxon>
        <taxon>Bacillati</taxon>
        <taxon>Actinomycetota</taxon>
        <taxon>Actinomycetes</taxon>
        <taxon>Streptosporangiales</taxon>
        <taxon>Thermomonosporaceae</taxon>
        <taxon>Actinomadura</taxon>
    </lineage>
</organism>
<gene>
    <name evidence="1" type="ORF">ACFQ07_33665</name>
</gene>
<reference evidence="2" key="1">
    <citation type="journal article" date="2019" name="Int. J. Syst. Evol. Microbiol.">
        <title>The Global Catalogue of Microorganisms (GCM) 10K type strain sequencing project: providing services to taxonomists for standard genome sequencing and annotation.</title>
        <authorList>
            <consortium name="The Broad Institute Genomics Platform"/>
            <consortium name="The Broad Institute Genome Sequencing Center for Infectious Disease"/>
            <person name="Wu L."/>
            <person name="Ma J."/>
        </authorList>
    </citation>
    <scope>NUCLEOTIDE SEQUENCE [LARGE SCALE GENOMIC DNA]</scope>
    <source>
        <strain evidence="2">JCM 31696</strain>
    </source>
</reference>
<sequence length="108" mass="11307">MRTTTALEHLAILLRGYGLLTEPCGTGLAVSNPITSALSETVYCDEFGSFITAWGYAFGQRGQEAAAADRLAFLLGVPSCSTRAGSPIVRPHALQAETSATSSVVDSR</sequence>
<keyword evidence="2" id="KW-1185">Reference proteome</keyword>
<evidence type="ECO:0000313" key="1">
    <source>
        <dbReference type="EMBL" id="MFD0857200.1"/>
    </source>
</evidence>
<protein>
    <submittedName>
        <fullName evidence="1">Uncharacterized protein</fullName>
    </submittedName>
</protein>
<accession>A0ABW3CSK5</accession>
<proteinExistence type="predicted"/>